<proteinExistence type="predicted"/>
<name>A0ACB9SLF3_HOLOL</name>
<protein>
    <submittedName>
        <fullName evidence="1">Peptide chain release factor c12orf65</fullName>
    </submittedName>
</protein>
<dbReference type="EMBL" id="CM043022">
    <property type="protein sequence ID" value="KAI4456025.1"/>
    <property type="molecule type" value="Genomic_DNA"/>
</dbReference>
<sequence>MYIRYSRKLFENSFLLIRTKYTIDYSRVPKLIESELEEQHVRGSGPGGQATNKTANAVILKHIPTGIVVKCHQDRSLHINKKRARSILLTKLDNFLNNENSIESQIKAIEKVKSTAKERKKEKIRILKDEWKKRENLE</sequence>
<keyword evidence="2" id="KW-1185">Reference proteome</keyword>
<accession>A0ACB9SLF3</accession>
<evidence type="ECO:0000313" key="2">
    <source>
        <dbReference type="Proteomes" id="UP001056778"/>
    </source>
</evidence>
<organism evidence="1 2">
    <name type="scientific">Holotrichia oblita</name>
    <name type="common">Chafer beetle</name>
    <dbReference type="NCBI Taxonomy" id="644536"/>
    <lineage>
        <taxon>Eukaryota</taxon>
        <taxon>Metazoa</taxon>
        <taxon>Ecdysozoa</taxon>
        <taxon>Arthropoda</taxon>
        <taxon>Hexapoda</taxon>
        <taxon>Insecta</taxon>
        <taxon>Pterygota</taxon>
        <taxon>Neoptera</taxon>
        <taxon>Endopterygota</taxon>
        <taxon>Coleoptera</taxon>
        <taxon>Polyphaga</taxon>
        <taxon>Scarabaeiformia</taxon>
        <taxon>Scarabaeidae</taxon>
        <taxon>Melolonthinae</taxon>
        <taxon>Holotrichia</taxon>
    </lineage>
</organism>
<dbReference type="Proteomes" id="UP001056778">
    <property type="component" value="Chromosome 8"/>
</dbReference>
<comment type="caution">
    <text evidence="1">The sequence shown here is derived from an EMBL/GenBank/DDBJ whole genome shotgun (WGS) entry which is preliminary data.</text>
</comment>
<evidence type="ECO:0000313" key="1">
    <source>
        <dbReference type="EMBL" id="KAI4456025.1"/>
    </source>
</evidence>
<reference evidence="1" key="1">
    <citation type="submission" date="2022-04" db="EMBL/GenBank/DDBJ databases">
        <title>Chromosome-scale genome assembly of Holotrichia oblita Faldermann.</title>
        <authorList>
            <person name="Rongchong L."/>
        </authorList>
    </citation>
    <scope>NUCLEOTIDE SEQUENCE</scope>
    <source>
        <strain evidence="1">81SQS9</strain>
    </source>
</reference>
<gene>
    <name evidence="1" type="ORF">MML48_8g00002730</name>
</gene>